<protein>
    <recommendedName>
        <fullName evidence="5 7">Adenylate kinase</fullName>
        <shortName evidence="5">AK</shortName>
        <ecNumber evidence="5 7">2.7.4.3</ecNumber>
    </recommendedName>
    <alternativeName>
        <fullName evidence="5">ATP-AMP transphosphorylase</fullName>
    </alternativeName>
    <alternativeName>
        <fullName evidence="5">ATP:AMP phosphotransferase</fullName>
    </alternativeName>
    <alternativeName>
        <fullName evidence="5">Adenylate monophosphate kinase</fullName>
    </alternativeName>
</protein>
<comment type="caution">
    <text evidence="8">The sequence shown here is derived from an EMBL/GenBank/DDBJ whole genome shotgun (WGS) entry which is preliminary data.</text>
</comment>
<dbReference type="GO" id="GO:0005524">
    <property type="term" value="F:ATP binding"/>
    <property type="evidence" value="ECO:0007669"/>
    <property type="project" value="UniProtKB-UniRule"/>
</dbReference>
<dbReference type="CDD" id="cd01428">
    <property type="entry name" value="ADK"/>
    <property type="match status" value="1"/>
</dbReference>
<dbReference type="AlphaFoldDB" id="A0A2M7XIE3"/>
<keyword evidence="3 5" id="KW-0547">Nucleotide-binding</keyword>
<comment type="catalytic activity">
    <reaction evidence="5 7">
        <text>AMP + ATP = 2 ADP</text>
        <dbReference type="Rhea" id="RHEA:12973"/>
        <dbReference type="ChEBI" id="CHEBI:30616"/>
        <dbReference type="ChEBI" id="CHEBI:456215"/>
        <dbReference type="ChEBI" id="CHEBI:456216"/>
        <dbReference type="EC" id="2.7.4.3"/>
    </reaction>
</comment>
<feature type="binding site" evidence="5">
    <location>
        <position position="41"/>
    </location>
    <ligand>
        <name>AMP</name>
        <dbReference type="ChEBI" id="CHEBI:456215"/>
    </ligand>
</feature>
<name>A0A2M7XIE3_9BACT</name>
<evidence type="ECO:0000256" key="2">
    <source>
        <dbReference type="ARBA" id="ARBA00022727"/>
    </source>
</evidence>
<reference evidence="9" key="1">
    <citation type="submission" date="2017-09" db="EMBL/GenBank/DDBJ databases">
        <title>Depth-based differentiation of microbial function through sediment-hosted aquifers and enrichment of novel symbionts in the deep terrestrial subsurface.</title>
        <authorList>
            <person name="Probst A.J."/>
            <person name="Ladd B."/>
            <person name="Jarett J.K."/>
            <person name="Geller-Mcgrath D.E."/>
            <person name="Sieber C.M.K."/>
            <person name="Emerson J.B."/>
            <person name="Anantharaman K."/>
            <person name="Thomas B.C."/>
            <person name="Malmstrom R."/>
            <person name="Stieglmeier M."/>
            <person name="Klingl A."/>
            <person name="Woyke T."/>
            <person name="Ryan C.M."/>
            <person name="Banfield J.F."/>
        </authorList>
    </citation>
    <scope>NUCLEOTIDE SEQUENCE [LARGE SCALE GENOMIC DNA]</scope>
</reference>
<evidence type="ECO:0000313" key="9">
    <source>
        <dbReference type="Proteomes" id="UP000229749"/>
    </source>
</evidence>
<feature type="region of interest" description="NMP" evidence="5">
    <location>
        <begin position="35"/>
        <end position="64"/>
    </location>
</feature>
<dbReference type="PANTHER" id="PTHR23359">
    <property type="entry name" value="NUCLEOTIDE KINASE"/>
    <property type="match status" value="1"/>
</dbReference>
<dbReference type="PROSITE" id="PS00113">
    <property type="entry name" value="ADENYLATE_KINASE"/>
    <property type="match status" value="1"/>
</dbReference>
<feature type="binding site" evidence="5">
    <location>
        <position position="126"/>
    </location>
    <ligand>
        <name>ATP</name>
        <dbReference type="ChEBI" id="CHEBI:30616"/>
    </ligand>
</feature>
<evidence type="ECO:0000256" key="4">
    <source>
        <dbReference type="ARBA" id="ARBA00022777"/>
    </source>
</evidence>
<dbReference type="InterPro" id="IPR006259">
    <property type="entry name" value="Adenyl_kin_sub"/>
</dbReference>
<dbReference type="NCBIfam" id="TIGR01351">
    <property type="entry name" value="adk"/>
    <property type="match status" value="1"/>
</dbReference>
<dbReference type="InterPro" id="IPR027417">
    <property type="entry name" value="P-loop_NTPase"/>
</dbReference>
<dbReference type="GO" id="GO:0044209">
    <property type="term" value="P:AMP salvage"/>
    <property type="evidence" value="ECO:0007669"/>
    <property type="project" value="UniProtKB-UniRule"/>
</dbReference>
<accession>A0A2M7XIE3</accession>
<dbReference type="UniPathway" id="UPA00588">
    <property type="reaction ID" value="UER00649"/>
</dbReference>
<dbReference type="Proteomes" id="UP000229749">
    <property type="component" value="Unassembled WGS sequence"/>
</dbReference>
<keyword evidence="2 5" id="KW-0545">Nucleotide biosynthesis</keyword>
<comment type="subcellular location">
    <subcellularLocation>
        <location evidence="5 7">Cytoplasm</location>
    </subcellularLocation>
</comment>
<comment type="caution">
    <text evidence="5">Lacks conserved residue(s) required for the propagation of feature annotation.</text>
</comment>
<comment type="pathway">
    <text evidence="5">Purine metabolism; AMP biosynthesis via salvage pathway; AMP from ADP: step 1/1.</text>
</comment>
<dbReference type="InterPro" id="IPR000850">
    <property type="entry name" value="Adenylat/UMP-CMP_kin"/>
</dbReference>
<dbReference type="EMBL" id="PFWS01000005">
    <property type="protein sequence ID" value="PJA47725.1"/>
    <property type="molecule type" value="Genomic_DNA"/>
</dbReference>
<gene>
    <name evidence="5" type="primary">adk</name>
    <name evidence="8" type="ORF">CO172_00505</name>
</gene>
<keyword evidence="5 7" id="KW-0067">ATP-binding</keyword>
<comment type="subunit">
    <text evidence="5 7">Monomer.</text>
</comment>
<evidence type="ECO:0000256" key="3">
    <source>
        <dbReference type="ARBA" id="ARBA00022741"/>
    </source>
</evidence>
<dbReference type="Pfam" id="PF00406">
    <property type="entry name" value="ADK"/>
    <property type="match status" value="1"/>
</dbReference>
<dbReference type="EC" id="2.7.4.3" evidence="5 7"/>
<evidence type="ECO:0000256" key="5">
    <source>
        <dbReference type="HAMAP-Rule" id="MF_00235"/>
    </source>
</evidence>
<evidence type="ECO:0000313" key="8">
    <source>
        <dbReference type="EMBL" id="PJA47725.1"/>
    </source>
</evidence>
<keyword evidence="4 5" id="KW-0418">Kinase</keyword>
<dbReference type="Gene3D" id="3.40.50.300">
    <property type="entry name" value="P-loop containing nucleotide triphosphate hydrolases"/>
    <property type="match status" value="1"/>
</dbReference>
<comment type="function">
    <text evidence="5">Catalyzes the reversible transfer of the terminal phosphate group between ATP and AMP. Plays an important role in cellular energy homeostasis and in adenine nucleotide metabolism.</text>
</comment>
<evidence type="ECO:0000256" key="6">
    <source>
        <dbReference type="RuleBase" id="RU003330"/>
    </source>
</evidence>
<dbReference type="GO" id="GO:0005737">
    <property type="term" value="C:cytoplasm"/>
    <property type="evidence" value="ECO:0007669"/>
    <property type="project" value="UniProtKB-SubCell"/>
</dbReference>
<feature type="binding site" evidence="5">
    <location>
        <position position="97"/>
    </location>
    <ligand>
        <name>AMP</name>
        <dbReference type="ChEBI" id="CHEBI:456215"/>
    </ligand>
</feature>
<sequence length="210" mass="23347">MEQKIYKIFIMGPQGSGKGTQAELLSKKLGIPAFSMGQLLRDEITTGSLLGEQIASIINVGNLVPDTIAASVLKERLEKPDLKDGYILDGFPRDRSQYEAFTFDKPTHVIVIEVPKEESLRRLSGRLVCGICWKTTNKETGAQIGDLCSCGGKYIERDDDKPEAILRRLDIYQKDTLSIIDGYKKEGLVYFVDGIGGKEVIHERILALLK</sequence>
<evidence type="ECO:0000256" key="7">
    <source>
        <dbReference type="RuleBase" id="RU003331"/>
    </source>
</evidence>
<feature type="binding site" evidence="5">
    <location>
        <position position="168"/>
    </location>
    <ligand>
        <name>AMP</name>
        <dbReference type="ChEBI" id="CHEBI:456215"/>
    </ligand>
</feature>
<proteinExistence type="inferred from homology"/>
<evidence type="ECO:0000256" key="1">
    <source>
        <dbReference type="ARBA" id="ARBA00022679"/>
    </source>
</evidence>
<comment type="domain">
    <text evidence="5">Consists of three domains, a large central CORE domain and two small peripheral domains, NMPbind and LID, which undergo movements during catalysis. The LID domain closes over the site of phosphoryl transfer upon ATP binding. Assembling and dissambling the active center during each catalytic cycle provides an effective means to prevent ATP hydrolysis.</text>
</comment>
<dbReference type="InterPro" id="IPR033690">
    <property type="entry name" value="Adenylat_kinase_CS"/>
</dbReference>
<dbReference type="HAMAP" id="MF_00235">
    <property type="entry name" value="Adenylate_kinase_Adk"/>
    <property type="match status" value="1"/>
</dbReference>
<organism evidence="8 9">
    <name type="scientific">Candidatus Uhrbacteria bacterium CG_4_9_14_3_um_filter_36_7</name>
    <dbReference type="NCBI Taxonomy" id="1975033"/>
    <lineage>
        <taxon>Bacteria</taxon>
        <taxon>Candidatus Uhriibacteriota</taxon>
    </lineage>
</organism>
<dbReference type="PRINTS" id="PR00094">
    <property type="entry name" value="ADENYLTKNASE"/>
</dbReference>
<dbReference type="GO" id="GO:0004017">
    <property type="term" value="F:AMP kinase activity"/>
    <property type="evidence" value="ECO:0007669"/>
    <property type="project" value="UniProtKB-UniRule"/>
</dbReference>
<keyword evidence="5" id="KW-0963">Cytoplasm</keyword>
<feature type="binding site" evidence="5">
    <location>
        <position position="157"/>
    </location>
    <ligand>
        <name>AMP</name>
        <dbReference type="ChEBI" id="CHEBI:456215"/>
    </ligand>
</feature>
<dbReference type="SUPFAM" id="SSF52540">
    <property type="entry name" value="P-loop containing nucleoside triphosphate hydrolases"/>
    <property type="match status" value="1"/>
</dbReference>
<comment type="similarity">
    <text evidence="5 6">Belongs to the adenylate kinase family.</text>
</comment>
<feature type="binding site" evidence="5">
    <location>
        <begin position="90"/>
        <end position="93"/>
    </location>
    <ligand>
        <name>AMP</name>
        <dbReference type="ChEBI" id="CHEBI:456215"/>
    </ligand>
</feature>
<feature type="binding site" evidence="5">
    <location>
        <begin position="15"/>
        <end position="20"/>
    </location>
    <ligand>
        <name>ATP</name>
        <dbReference type="ChEBI" id="CHEBI:30616"/>
    </ligand>
</feature>
<feature type="binding site" evidence="5">
    <location>
        <begin position="62"/>
        <end position="64"/>
    </location>
    <ligand>
        <name>AMP</name>
        <dbReference type="ChEBI" id="CHEBI:456215"/>
    </ligand>
</feature>
<feature type="binding site" evidence="5">
    <location>
        <position position="196"/>
    </location>
    <ligand>
        <name>ATP</name>
        <dbReference type="ChEBI" id="CHEBI:30616"/>
    </ligand>
</feature>
<keyword evidence="1 5" id="KW-0808">Transferase</keyword>